<accession>A0A1N7MRR6</accession>
<dbReference type="EMBL" id="FTOQ01000005">
    <property type="protein sequence ID" value="SIS88752.1"/>
    <property type="molecule type" value="Genomic_DNA"/>
</dbReference>
<evidence type="ECO:0000313" key="2">
    <source>
        <dbReference type="EMBL" id="SIS88752.1"/>
    </source>
</evidence>
<keyword evidence="3" id="KW-1185">Reference proteome</keyword>
<keyword evidence="1" id="KW-0732">Signal</keyword>
<feature type="chain" id="PRO_5011958568" description="DUF192 domain-containing protein" evidence="1">
    <location>
        <begin position="32"/>
        <end position="167"/>
    </location>
</feature>
<sequence>MGKRGRAVRNGLAAILLGLAGLGLNANAAAAQDCSADRITLRGDFGTASFRVAVADTPGARAQGLMNVPEMDRFAGMLFVYEKPGNVAFWMRNTLIPLDMIFADETGVVRKVHANAIPGDETPIPGAPGTQYVLEINGGLAATLGIAPGTEMRHPAIEEAAWACAAE</sequence>
<dbReference type="Gene3D" id="2.60.120.1140">
    <property type="entry name" value="Protein of unknown function DUF192"/>
    <property type="match status" value="1"/>
</dbReference>
<dbReference type="PANTHER" id="PTHR37953:SF1">
    <property type="entry name" value="UPF0127 PROTEIN MJ1496"/>
    <property type="match status" value="1"/>
</dbReference>
<protein>
    <recommendedName>
        <fullName evidence="4">DUF192 domain-containing protein</fullName>
    </recommendedName>
</protein>
<name>A0A1N7MRR6_9RHOB</name>
<proteinExistence type="predicted"/>
<dbReference type="RefSeq" id="WP_407690134.1">
    <property type="nucleotide sequence ID" value="NZ_FTOQ01000005.1"/>
</dbReference>
<feature type="signal peptide" evidence="1">
    <location>
        <begin position="1"/>
        <end position="31"/>
    </location>
</feature>
<dbReference type="Proteomes" id="UP000186684">
    <property type="component" value="Unassembled WGS sequence"/>
</dbReference>
<dbReference type="PANTHER" id="PTHR37953">
    <property type="entry name" value="UPF0127 PROTEIN MJ1496"/>
    <property type="match status" value="1"/>
</dbReference>
<organism evidence="2 3">
    <name type="scientific">Roseivivax lentus</name>
    <dbReference type="NCBI Taxonomy" id="633194"/>
    <lineage>
        <taxon>Bacteria</taxon>
        <taxon>Pseudomonadati</taxon>
        <taxon>Pseudomonadota</taxon>
        <taxon>Alphaproteobacteria</taxon>
        <taxon>Rhodobacterales</taxon>
        <taxon>Roseobacteraceae</taxon>
        <taxon>Roseivivax</taxon>
    </lineage>
</organism>
<reference evidence="3" key="1">
    <citation type="submission" date="2017-01" db="EMBL/GenBank/DDBJ databases">
        <authorList>
            <person name="Varghese N."/>
            <person name="Submissions S."/>
        </authorList>
    </citation>
    <scope>NUCLEOTIDE SEQUENCE [LARGE SCALE GENOMIC DNA]</scope>
    <source>
        <strain evidence="3">DSM 29430</strain>
    </source>
</reference>
<evidence type="ECO:0000313" key="3">
    <source>
        <dbReference type="Proteomes" id="UP000186684"/>
    </source>
</evidence>
<dbReference type="InterPro" id="IPR038695">
    <property type="entry name" value="Saro_0823-like_sf"/>
</dbReference>
<evidence type="ECO:0008006" key="4">
    <source>
        <dbReference type="Google" id="ProtNLM"/>
    </source>
</evidence>
<gene>
    <name evidence="2" type="ORF">SAMN05421759_105122</name>
</gene>
<dbReference type="AlphaFoldDB" id="A0A1N7MRR6"/>
<dbReference type="STRING" id="633194.SAMN05421759_105122"/>
<dbReference type="InterPro" id="IPR003795">
    <property type="entry name" value="DUF192"/>
</dbReference>
<dbReference type="Pfam" id="PF02643">
    <property type="entry name" value="DUF192"/>
    <property type="match status" value="1"/>
</dbReference>
<evidence type="ECO:0000256" key="1">
    <source>
        <dbReference type="SAM" id="SignalP"/>
    </source>
</evidence>